<organism evidence="3 4">
    <name type="scientific">Purpureocillium lilacinum</name>
    <name type="common">Paecilomyces lilacinus</name>
    <dbReference type="NCBI Taxonomy" id="33203"/>
    <lineage>
        <taxon>Eukaryota</taxon>
        <taxon>Fungi</taxon>
        <taxon>Dikarya</taxon>
        <taxon>Ascomycota</taxon>
        <taxon>Pezizomycotina</taxon>
        <taxon>Sordariomycetes</taxon>
        <taxon>Hypocreomycetidae</taxon>
        <taxon>Hypocreales</taxon>
        <taxon>Ophiocordycipitaceae</taxon>
        <taxon>Purpureocillium</taxon>
    </lineage>
</organism>
<feature type="chain" id="PRO_5015403384" evidence="2">
    <location>
        <begin position="20"/>
        <end position="245"/>
    </location>
</feature>
<evidence type="ECO:0000313" key="4">
    <source>
        <dbReference type="Proteomes" id="UP000245956"/>
    </source>
</evidence>
<evidence type="ECO:0000256" key="2">
    <source>
        <dbReference type="SAM" id="SignalP"/>
    </source>
</evidence>
<evidence type="ECO:0000313" key="3">
    <source>
        <dbReference type="EMBL" id="PWI65978.1"/>
    </source>
</evidence>
<name>A0A2U3DUQ2_PURLI</name>
<dbReference type="AlphaFoldDB" id="A0A2U3DUQ2"/>
<feature type="region of interest" description="Disordered" evidence="1">
    <location>
        <begin position="125"/>
        <end position="220"/>
    </location>
</feature>
<dbReference type="EMBL" id="LCWV01000028">
    <property type="protein sequence ID" value="PWI65978.1"/>
    <property type="molecule type" value="Genomic_DNA"/>
</dbReference>
<dbReference type="Proteomes" id="UP000245956">
    <property type="component" value="Unassembled WGS sequence"/>
</dbReference>
<protein>
    <submittedName>
        <fullName evidence="3">Uncharacterized protein</fullName>
    </submittedName>
</protein>
<sequence>MHLAASLIAFGSLAATAAAAAAPDFVFPDPVLLQRRQAGDVSDENYKCHENCESHVPDYTRREHTDAESPGYAIQQARTKKDTYCKDSEWLGYFNGCMKCAIAQDIWKDYGKSVTAAAKGCGLEANPDQPSSAAPSSAAPTTPAAATTPAQQTTAVTSAQATTGAQQPSTQSSAAPSSTAPGATQPSATSSGVIVPTASGTAPSHSSNGTASASPSSVTVSGGSQTLGSSFFVAGVAALVAAAWF</sequence>
<feature type="signal peptide" evidence="2">
    <location>
        <begin position="1"/>
        <end position="19"/>
    </location>
</feature>
<keyword evidence="2" id="KW-0732">Signal</keyword>
<gene>
    <name evidence="3" type="ORF">PCL_05456</name>
</gene>
<feature type="compositionally biased region" description="Low complexity" evidence="1">
    <location>
        <begin position="203"/>
        <end position="220"/>
    </location>
</feature>
<feature type="compositionally biased region" description="Low complexity" evidence="1">
    <location>
        <begin position="129"/>
        <end position="191"/>
    </location>
</feature>
<reference evidence="3 4" key="1">
    <citation type="journal article" date="2016" name="Front. Microbiol.">
        <title>Genome and transcriptome sequences reveal the specific parasitism of the nematophagous Purpureocillium lilacinum 36-1.</title>
        <authorList>
            <person name="Xie J."/>
            <person name="Li S."/>
            <person name="Mo C."/>
            <person name="Xiao X."/>
            <person name="Peng D."/>
            <person name="Wang G."/>
            <person name="Xiao Y."/>
        </authorList>
    </citation>
    <scope>NUCLEOTIDE SEQUENCE [LARGE SCALE GENOMIC DNA]</scope>
    <source>
        <strain evidence="3 4">36-1</strain>
    </source>
</reference>
<proteinExistence type="predicted"/>
<comment type="caution">
    <text evidence="3">The sequence shown here is derived from an EMBL/GenBank/DDBJ whole genome shotgun (WGS) entry which is preliminary data.</text>
</comment>
<evidence type="ECO:0000256" key="1">
    <source>
        <dbReference type="SAM" id="MobiDB-lite"/>
    </source>
</evidence>
<accession>A0A2U3DUQ2</accession>